<feature type="region of interest" description="Disordered" evidence="4">
    <location>
        <begin position="193"/>
        <end position="214"/>
    </location>
</feature>
<dbReference type="GO" id="GO:0020037">
    <property type="term" value="F:heme binding"/>
    <property type="evidence" value="ECO:0007669"/>
    <property type="project" value="InterPro"/>
</dbReference>
<evidence type="ECO:0000256" key="4">
    <source>
        <dbReference type="SAM" id="MobiDB-lite"/>
    </source>
</evidence>
<evidence type="ECO:0000256" key="1">
    <source>
        <dbReference type="ARBA" id="ARBA00004613"/>
    </source>
</evidence>
<comment type="subcellular location">
    <subcellularLocation>
        <location evidence="1">Secreted</location>
    </subcellularLocation>
</comment>
<dbReference type="Pfam" id="PF03098">
    <property type="entry name" value="An_peroxidase"/>
    <property type="match status" value="2"/>
</dbReference>
<dbReference type="PROSITE" id="PS50292">
    <property type="entry name" value="PEROXIDASE_3"/>
    <property type="match status" value="1"/>
</dbReference>
<gene>
    <name evidence="5" type="ORF">NIES267_51450</name>
</gene>
<reference evidence="5 6" key="1">
    <citation type="submission" date="2017-06" db="EMBL/GenBank/DDBJ databases">
        <title>Genome sequencing of cyanobaciteial culture collection at National Institute for Environmental Studies (NIES).</title>
        <authorList>
            <person name="Hirose Y."/>
            <person name="Shimura Y."/>
            <person name="Fujisawa T."/>
            <person name="Nakamura Y."/>
            <person name="Kawachi M."/>
        </authorList>
    </citation>
    <scope>NUCLEOTIDE SEQUENCE [LARGE SCALE GENOMIC DNA]</scope>
    <source>
        <strain evidence="5 6">NIES-267</strain>
    </source>
</reference>
<protein>
    <submittedName>
        <fullName evidence="5">Putative heme peroxidase</fullName>
    </submittedName>
</protein>
<sequence>MKEYIFYNLYITLQISVMSLLGRNPYKGKKLGSFRKINGSGNNLEKPRLGANGTPFIRLGTVEYEDGVASPAGVANDAEGNALIGVDGKEVSRQPIPIFSKGEKQRLEKSGLEVVENKDGLSNNPDAPFVLLNPLDRPSARVISNATSKLEKGETDPSSKGLTAINWAFGQLINHDLNLARLSEDSFNIDIPKDDSNFTQDIPPTPTINRQKDGGLEFEFPRNAFKSGTGVVKDGNPKPAKVPNDLTHWLDLSVVYGSDNKLAKSLRSFEGGRLKVFSEETESTSDDLLPADTEKVMRGGFFEGVGFLAGDERVSEQDALVAQHTLWVRNHNRIAEDLSEFHPKWNDKQIFERARQINIAQYQQIVTYEWLPQQIGEISEYKGYDAKETPQISDEFNAAGFRFGHSQTGNKIETVDSEGNSTTLPLLTTFGAPNVKEGKDVDEILRGSTVTLDEDVDTNVVFDLRNALFPPAGVGFDLYSANIQRGRERGLADYNQVRDDFGLGRVKSFDELTSDKELAKTLKDLYGTVEDVDLLIGLFAEDATAPSGAGETTKAIVGEQFERLRDADRFWFERKIKDGGFFTKKEIKEIKETSYSDIIKSNTEIEELQENVFLEVSEKNPLTKDNLLSDGILNLQGDDGKAKVVVKEKSEFDKTVGFYSIKDERGTVVDKVTGQTLTPEDGEDYLKAAISNSVAEFQLKEHCRREKFHVDLPDNSLLAPYLIQDGNIEDFENGEAQALLSFGASDSNSSNSIVEIGNGDRSIFKFSFGDLTDANSSNDNQMTVKVKLV</sequence>
<dbReference type="Proteomes" id="UP000218418">
    <property type="component" value="Chromosome"/>
</dbReference>
<dbReference type="GO" id="GO:0004601">
    <property type="term" value="F:peroxidase activity"/>
    <property type="evidence" value="ECO:0007669"/>
    <property type="project" value="UniProtKB-KW"/>
</dbReference>
<evidence type="ECO:0000313" key="5">
    <source>
        <dbReference type="EMBL" id="BAY85644.1"/>
    </source>
</evidence>
<dbReference type="PRINTS" id="PR00457">
    <property type="entry name" value="ANPEROXIDASE"/>
</dbReference>
<name>A0A1Z4LWQ0_9CYAN</name>
<keyword evidence="5" id="KW-0575">Peroxidase</keyword>
<keyword evidence="5" id="KW-0560">Oxidoreductase</keyword>
<dbReference type="PANTHER" id="PTHR11475">
    <property type="entry name" value="OXIDASE/PEROXIDASE"/>
    <property type="match status" value="1"/>
</dbReference>
<dbReference type="Gene3D" id="1.10.640.10">
    <property type="entry name" value="Haem peroxidase domain superfamily, animal type"/>
    <property type="match status" value="1"/>
</dbReference>
<evidence type="ECO:0000256" key="3">
    <source>
        <dbReference type="ARBA" id="ARBA00023180"/>
    </source>
</evidence>
<dbReference type="GO" id="GO:0005576">
    <property type="term" value="C:extracellular region"/>
    <property type="evidence" value="ECO:0007669"/>
    <property type="project" value="UniProtKB-SubCell"/>
</dbReference>
<organism evidence="5 6">
    <name type="scientific">Calothrix parasitica NIES-267</name>
    <dbReference type="NCBI Taxonomy" id="1973488"/>
    <lineage>
        <taxon>Bacteria</taxon>
        <taxon>Bacillati</taxon>
        <taxon>Cyanobacteriota</taxon>
        <taxon>Cyanophyceae</taxon>
        <taxon>Nostocales</taxon>
        <taxon>Calotrichaceae</taxon>
        <taxon>Calothrix</taxon>
    </lineage>
</organism>
<dbReference type="GO" id="GO:0006979">
    <property type="term" value="P:response to oxidative stress"/>
    <property type="evidence" value="ECO:0007669"/>
    <property type="project" value="InterPro"/>
</dbReference>
<dbReference type="InterPro" id="IPR019791">
    <property type="entry name" value="Haem_peroxidase_animal"/>
</dbReference>
<keyword evidence="2" id="KW-0964">Secreted</keyword>
<dbReference type="SUPFAM" id="SSF48113">
    <property type="entry name" value="Heme-dependent peroxidases"/>
    <property type="match status" value="2"/>
</dbReference>
<evidence type="ECO:0000256" key="2">
    <source>
        <dbReference type="ARBA" id="ARBA00022525"/>
    </source>
</evidence>
<dbReference type="EMBL" id="AP018227">
    <property type="protein sequence ID" value="BAY85644.1"/>
    <property type="molecule type" value="Genomic_DNA"/>
</dbReference>
<proteinExistence type="predicted"/>
<keyword evidence="3" id="KW-0325">Glycoprotein</keyword>
<keyword evidence="6" id="KW-1185">Reference proteome</keyword>
<dbReference type="PANTHER" id="PTHR11475:SF4">
    <property type="entry name" value="CHORION PEROXIDASE"/>
    <property type="match status" value="1"/>
</dbReference>
<evidence type="ECO:0000313" key="6">
    <source>
        <dbReference type="Proteomes" id="UP000218418"/>
    </source>
</evidence>
<accession>A0A1Z4LWQ0</accession>
<dbReference type="AlphaFoldDB" id="A0A1Z4LWQ0"/>
<dbReference type="InterPro" id="IPR037120">
    <property type="entry name" value="Haem_peroxidase_sf_animal"/>
</dbReference>
<dbReference type="InterPro" id="IPR010255">
    <property type="entry name" value="Haem_peroxidase_sf"/>
</dbReference>